<evidence type="ECO:0000256" key="1">
    <source>
        <dbReference type="ARBA" id="ARBA00023002"/>
    </source>
</evidence>
<dbReference type="InterPro" id="IPR002938">
    <property type="entry name" value="FAD-bd"/>
</dbReference>
<evidence type="ECO:0000259" key="4">
    <source>
        <dbReference type="Pfam" id="PF01494"/>
    </source>
</evidence>
<dbReference type="PANTHER" id="PTHR13789">
    <property type="entry name" value="MONOOXYGENASE"/>
    <property type="match status" value="1"/>
</dbReference>
<dbReference type="InterPro" id="IPR050493">
    <property type="entry name" value="FAD-dep_Monooxygenase_BioMet"/>
</dbReference>
<proteinExistence type="predicted"/>
<dbReference type="EMBL" id="AP023355">
    <property type="protein sequence ID" value="BCJ39303.1"/>
    <property type="molecule type" value="Genomic_DNA"/>
</dbReference>
<feature type="domain" description="FAD-binding" evidence="4">
    <location>
        <begin position="2"/>
        <end position="253"/>
    </location>
</feature>
<keyword evidence="1" id="KW-0560">Oxidoreductase</keyword>
<evidence type="ECO:0000256" key="3">
    <source>
        <dbReference type="SAM" id="MobiDB-lite"/>
    </source>
</evidence>
<name>A0A7R7I0I3_9ACTN</name>
<evidence type="ECO:0000313" key="6">
    <source>
        <dbReference type="Proteomes" id="UP000611640"/>
    </source>
</evidence>
<evidence type="ECO:0000313" key="5">
    <source>
        <dbReference type="EMBL" id="BCJ39303.1"/>
    </source>
</evidence>
<organism evidence="5 6">
    <name type="scientific">Actinocatenispora thailandica</name>
    <dbReference type="NCBI Taxonomy" id="227318"/>
    <lineage>
        <taxon>Bacteria</taxon>
        <taxon>Bacillati</taxon>
        <taxon>Actinomycetota</taxon>
        <taxon>Actinomycetes</taxon>
        <taxon>Micromonosporales</taxon>
        <taxon>Micromonosporaceae</taxon>
        <taxon>Actinocatenispora</taxon>
    </lineage>
</organism>
<dbReference type="AlphaFoldDB" id="A0A7R7I0I3"/>
<gene>
    <name evidence="5" type="ORF">Athai_68060</name>
</gene>
<sequence>MDICVVGAGIGGLALARGLVADGHRVRVLERAAGPTRGGAAVTIFSNGAAALTDLGVELGTRVPVGPVPGGAIPVSPAAGGFGPSGPGNGQPPLGAPIETLTSVDARGRRIMRADLTVLWRHTGQQVRTMPRAALIDRLTAGLPAGTIRYDTAVESVRAGSDGAKVVSAAGTDRYDVVVGADGHRSAVRRSVVSPAPAAEVGWDTWQGLTGVLPAIAGGRTGLLAVGTAGLVGMMPAGQGRTQWWFDVRRDDGPTGRRARTPVRSAGCGGGSPGTPNRCRSCSPASPTPTSGGTRTCCTRSRTAGATGR</sequence>
<dbReference type="InterPro" id="IPR036188">
    <property type="entry name" value="FAD/NAD-bd_sf"/>
</dbReference>
<dbReference type="GO" id="GO:0071949">
    <property type="term" value="F:FAD binding"/>
    <property type="evidence" value="ECO:0007669"/>
    <property type="project" value="InterPro"/>
</dbReference>
<dbReference type="SUPFAM" id="SSF51905">
    <property type="entry name" value="FAD/NAD(P)-binding domain"/>
    <property type="match status" value="1"/>
</dbReference>
<evidence type="ECO:0000256" key="2">
    <source>
        <dbReference type="ARBA" id="ARBA00023033"/>
    </source>
</evidence>
<protein>
    <recommendedName>
        <fullName evidence="4">FAD-binding domain-containing protein</fullName>
    </recommendedName>
</protein>
<accession>A0A7R7I0I3</accession>
<keyword evidence="2" id="KW-0503">Monooxygenase</keyword>
<feature type="compositionally biased region" description="Low complexity" evidence="3">
    <location>
        <begin position="278"/>
        <end position="309"/>
    </location>
</feature>
<dbReference type="Gene3D" id="3.50.50.60">
    <property type="entry name" value="FAD/NAD(P)-binding domain"/>
    <property type="match status" value="2"/>
</dbReference>
<feature type="region of interest" description="Disordered" evidence="3">
    <location>
        <begin position="252"/>
        <end position="309"/>
    </location>
</feature>
<dbReference type="PANTHER" id="PTHR13789:SF309">
    <property type="entry name" value="PUTATIVE (AFU_ORTHOLOGUE AFUA_6G14510)-RELATED"/>
    <property type="match status" value="1"/>
</dbReference>
<dbReference type="KEGG" id="atl:Athai_68060"/>
<dbReference type="GO" id="GO:0004497">
    <property type="term" value="F:monooxygenase activity"/>
    <property type="evidence" value="ECO:0007669"/>
    <property type="project" value="UniProtKB-KW"/>
</dbReference>
<keyword evidence="6" id="KW-1185">Reference proteome</keyword>
<dbReference type="Pfam" id="PF01494">
    <property type="entry name" value="FAD_binding_3"/>
    <property type="match status" value="1"/>
</dbReference>
<reference evidence="5 6" key="1">
    <citation type="submission" date="2020-08" db="EMBL/GenBank/DDBJ databases">
        <title>Whole genome shotgun sequence of Actinocatenispora thailandica NBRC 105041.</title>
        <authorList>
            <person name="Komaki H."/>
            <person name="Tamura T."/>
        </authorList>
    </citation>
    <scope>NUCLEOTIDE SEQUENCE [LARGE SCALE GENOMIC DNA]</scope>
    <source>
        <strain evidence="5 6">NBRC 105041</strain>
    </source>
</reference>
<dbReference type="PRINTS" id="PR00420">
    <property type="entry name" value="RNGMNOXGNASE"/>
</dbReference>
<dbReference type="Proteomes" id="UP000611640">
    <property type="component" value="Chromosome"/>
</dbReference>